<organism evidence="3 4">
    <name type="scientific">Sorangium cellulosum</name>
    <name type="common">Polyangium cellulosum</name>
    <dbReference type="NCBI Taxonomy" id="56"/>
    <lineage>
        <taxon>Bacteria</taxon>
        <taxon>Pseudomonadati</taxon>
        <taxon>Myxococcota</taxon>
        <taxon>Polyangia</taxon>
        <taxon>Polyangiales</taxon>
        <taxon>Polyangiaceae</taxon>
        <taxon>Sorangium</taxon>
    </lineage>
</organism>
<dbReference type="EMBL" id="CP012673">
    <property type="protein sequence ID" value="AUX45023.1"/>
    <property type="molecule type" value="Genomic_DNA"/>
</dbReference>
<gene>
    <name evidence="3" type="ORF">SOCE26_065040</name>
</gene>
<accession>A0A2L0F0H4</accession>
<feature type="chain" id="PRO_5015005152" description="Secreted protein" evidence="2">
    <location>
        <begin position="27"/>
        <end position="181"/>
    </location>
</feature>
<proteinExistence type="predicted"/>
<evidence type="ECO:0000313" key="3">
    <source>
        <dbReference type="EMBL" id="AUX45023.1"/>
    </source>
</evidence>
<name>A0A2L0F0H4_SORCE</name>
<evidence type="ECO:0000313" key="4">
    <source>
        <dbReference type="Proteomes" id="UP000238348"/>
    </source>
</evidence>
<dbReference type="PROSITE" id="PS51257">
    <property type="entry name" value="PROKAR_LIPOPROTEIN"/>
    <property type="match status" value="1"/>
</dbReference>
<evidence type="ECO:0000256" key="2">
    <source>
        <dbReference type="SAM" id="SignalP"/>
    </source>
</evidence>
<dbReference type="Proteomes" id="UP000238348">
    <property type="component" value="Chromosome"/>
</dbReference>
<protein>
    <recommendedName>
        <fullName evidence="5">Secreted protein</fullName>
    </recommendedName>
</protein>
<evidence type="ECO:0000256" key="1">
    <source>
        <dbReference type="SAM" id="MobiDB-lite"/>
    </source>
</evidence>
<feature type="signal peptide" evidence="2">
    <location>
        <begin position="1"/>
        <end position="26"/>
    </location>
</feature>
<keyword evidence="2" id="KW-0732">Signal</keyword>
<dbReference type="OrthoDB" id="9856372at2"/>
<dbReference type="RefSeq" id="WP_159397508.1">
    <property type="nucleotide sequence ID" value="NZ_CP012673.1"/>
</dbReference>
<feature type="region of interest" description="Disordered" evidence="1">
    <location>
        <begin position="28"/>
        <end position="73"/>
    </location>
</feature>
<evidence type="ECO:0008006" key="5">
    <source>
        <dbReference type="Google" id="ProtNLM"/>
    </source>
</evidence>
<reference evidence="3 4" key="1">
    <citation type="submission" date="2015-09" db="EMBL/GenBank/DDBJ databases">
        <title>Sorangium comparison.</title>
        <authorList>
            <person name="Zaburannyi N."/>
            <person name="Bunk B."/>
            <person name="Overmann J."/>
            <person name="Mueller R."/>
        </authorList>
    </citation>
    <scope>NUCLEOTIDE SEQUENCE [LARGE SCALE GENOMIC DNA]</scope>
    <source>
        <strain evidence="3 4">So ce26</strain>
    </source>
</reference>
<dbReference type="AlphaFoldDB" id="A0A2L0F0H4"/>
<sequence length="181" mass="17947">MTISSRISTLILACCLSALTSCTGDASLDSSGPPGGTGGTGGAGGADGAPGGEGGAGGVSDEGKPPALDLTGRWTSSEFEDPFEAQLTQAADGTLSGTVCGPGVTGDNCGTVTNGKISGHTVQFSYGLPWPDMEIPIDYDFEGTASPEAPAARIVGQLSDSYVGGPREIVWTACPGTERCP</sequence>
<feature type="compositionally biased region" description="Gly residues" evidence="1">
    <location>
        <begin position="33"/>
        <end position="60"/>
    </location>
</feature>